<proteinExistence type="predicted"/>
<keyword evidence="3 5" id="KW-0863">Zinc-finger</keyword>
<evidence type="ECO:0000256" key="1">
    <source>
        <dbReference type="ARBA" id="ARBA00022723"/>
    </source>
</evidence>
<dbReference type="GO" id="GO:0003729">
    <property type="term" value="F:mRNA binding"/>
    <property type="evidence" value="ECO:0007669"/>
    <property type="project" value="InterPro"/>
</dbReference>
<evidence type="ECO:0000313" key="9">
    <source>
        <dbReference type="Proteomes" id="UP000041254"/>
    </source>
</evidence>
<feature type="region of interest" description="Disordered" evidence="6">
    <location>
        <begin position="407"/>
        <end position="439"/>
    </location>
</feature>
<dbReference type="EMBL" id="CDMY01000104">
    <property type="protein sequence ID" value="CEL92738.1"/>
    <property type="molecule type" value="Genomic_DNA"/>
</dbReference>
<evidence type="ECO:0000256" key="2">
    <source>
        <dbReference type="ARBA" id="ARBA00022737"/>
    </source>
</evidence>
<feature type="compositionally biased region" description="Gly residues" evidence="6">
    <location>
        <begin position="289"/>
        <end position="300"/>
    </location>
</feature>
<dbReference type="InParanoid" id="A0A0G4EBR4"/>
<keyword evidence="2" id="KW-0677">Repeat</keyword>
<evidence type="ECO:0000259" key="7">
    <source>
        <dbReference type="PROSITE" id="PS50103"/>
    </source>
</evidence>
<dbReference type="InterPro" id="IPR045877">
    <property type="entry name" value="ZFP36-like"/>
</dbReference>
<feature type="zinc finger region" description="C3H1-type" evidence="5">
    <location>
        <begin position="80"/>
        <end position="106"/>
    </location>
</feature>
<feature type="region of interest" description="Disordered" evidence="6">
    <location>
        <begin position="455"/>
        <end position="501"/>
    </location>
</feature>
<evidence type="ECO:0000256" key="3">
    <source>
        <dbReference type="ARBA" id="ARBA00022771"/>
    </source>
</evidence>
<dbReference type="Pfam" id="PF00642">
    <property type="entry name" value="zf-CCCH"/>
    <property type="match status" value="2"/>
</dbReference>
<dbReference type="OrthoDB" id="411372at2759"/>
<dbReference type="VEuPathDB" id="CryptoDB:Vbra_1948"/>
<gene>
    <name evidence="8" type="ORF">Vbra_1948</name>
</gene>
<feature type="region of interest" description="Disordered" evidence="6">
    <location>
        <begin position="265"/>
        <end position="389"/>
    </location>
</feature>
<evidence type="ECO:0000256" key="5">
    <source>
        <dbReference type="PROSITE-ProRule" id="PRU00723"/>
    </source>
</evidence>
<keyword evidence="9" id="KW-1185">Reference proteome</keyword>
<evidence type="ECO:0000256" key="6">
    <source>
        <dbReference type="SAM" id="MobiDB-lite"/>
    </source>
</evidence>
<dbReference type="Gene3D" id="4.10.1000.10">
    <property type="entry name" value="Zinc finger, CCCH-type"/>
    <property type="match status" value="3"/>
</dbReference>
<name>A0A0G4EBR4_VITBC</name>
<dbReference type="PANTHER" id="PTHR12547">
    <property type="entry name" value="CCCH ZINC FINGER/TIS11-RELATED"/>
    <property type="match status" value="1"/>
</dbReference>
<dbReference type="AlphaFoldDB" id="A0A0G4EBR4"/>
<feature type="compositionally biased region" description="Polar residues" evidence="6">
    <location>
        <begin position="304"/>
        <end position="317"/>
    </location>
</feature>
<feature type="domain" description="C3H1-type" evidence="7">
    <location>
        <begin position="80"/>
        <end position="106"/>
    </location>
</feature>
<feature type="domain" description="C3H1-type" evidence="7">
    <location>
        <begin position="46"/>
        <end position="72"/>
    </location>
</feature>
<keyword evidence="4 5" id="KW-0862">Zinc</keyword>
<feature type="zinc finger region" description="C3H1-type" evidence="5">
    <location>
        <begin position="11"/>
        <end position="38"/>
    </location>
</feature>
<feature type="zinc finger region" description="C3H1-type" evidence="5">
    <location>
        <begin position="46"/>
        <end position="72"/>
    </location>
</feature>
<feature type="domain" description="C3H1-type" evidence="7">
    <location>
        <begin position="11"/>
        <end position="38"/>
    </location>
</feature>
<reference evidence="8 9" key="1">
    <citation type="submission" date="2014-11" db="EMBL/GenBank/DDBJ databases">
        <authorList>
            <person name="Zhu J."/>
            <person name="Qi W."/>
            <person name="Song R."/>
        </authorList>
    </citation>
    <scope>NUCLEOTIDE SEQUENCE [LARGE SCALE GENOMIC DNA]</scope>
</reference>
<sequence>MPKEHILIERYAKTKLCPFQPQGKCKKGDKCKYAHSTDELRPMPDLRKTKMCVRFMEGGCNDQFCNFAHSAEELRATPDLFKTAICPKWQRGECRNPDCRYAHGEMELRPRATLEASQNLPVDNTRLQPHATFAGGATLREFANASNSGMTPNPWSPFDGSRPLVNVSALPARQRANSSVTSSPGFGAESPCSLFSVDAITALTSGNGHGNGNAAATVTAVVAPPYPPPRPTPTPTPAPVPAAPTHSYPTTQDVVAQPMNLASVQGGLFSSGHHQHHQQQPQGVSRPQCGGGVHTNGGGMLSPSLASQFSTASTSVSRPPPIPTHPPRFMSPELGTPPPEPLFSHHSQWVDESSSRSSVAEAEPELLDAEAASEGSTREGTEGGGAGGVSVSLPFLDSLAGPRGTLWLSHPKGEIDEGSGRAGAGAGAAGCGPEGGPSMERSEFVAMAMSRQFRAEEGHHQPHHHQPHHQPQPQHGAYERGCYSNNRHSNRPHQKPLVEFRGSRMPAWSHFDASRN</sequence>
<protein>
    <recommendedName>
        <fullName evidence="7">C3H1-type domain-containing protein</fullName>
    </recommendedName>
</protein>
<dbReference type="SMART" id="SM00356">
    <property type="entry name" value="ZnF_C3H1"/>
    <property type="match status" value="3"/>
</dbReference>
<accession>A0A0G4EBR4</accession>
<feature type="region of interest" description="Disordered" evidence="6">
    <location>
        <begin position="224"/>
        <end position="250"/>
    </location>
</feature>
<keyword evidence="1 5" id="KW-0479">Metal-binding</keyword>
<dbReference type="InterPro" id="IPR000571">
    <property type="entry name" value="Znf_CCCH"/>
</dbReference>
<dbReference type="PANTHER" id="PTHR12547:SF18">
    <property type="entry name" value="PROTEIN TIS11"/>
    <property type="match status" value="1"/>
</dbReference>
<dbReference type="Proteomes" id="UP000041254">
    <property type="component" value="Unassembled WGS sequence"/>
</dbReference>
<dbReference type="GO" id="GO:0008270">
    <property type="term" value="F:zinc ion binding"/>
    <property type="evidence" value="ECO:0007669"/>
    <property type="project" value="UniProtKB-KW"/>
</dbReference>
<evidence type="ECO:0000313" key="8">
    <source>
        <dbReference type="EMBL" id="CEL92738.1"/>
    </source>
</evidence>
<evidence type="ECO:0000256" key="4">
    <source>
        <dbReference type="ARBA" id="ARBA00022833"/>
    </source>
</evidence>
<dbReference type="PROSITE" id="PS50103">
    <property type="entry name" value="ZF_C3H1"/>
    <property type="match status" value="3"/>
</dbReference>
<feature type="compositionally biased region" description="Pro residues" evidence="6">
    <location>
        <begin position="224"/>
        <end position="242"/>
    </location>
</feature>
<feature type="compositionally biased region" description="Gly residues" evidence="6">
    <location>
        <begin position="420"/>
        <end position="435"/>
    </location>
</feature>
<organism evidence="8 9">
    <name type="scientific">Vitrella brassicaformis (strain CCMP3155)</name>
    <dbReference type="NCBI Taxonomy" id="1169540"/>
    <lineage>
        <taxon>Eukaryota</taxon>
        <taxon>Sar</taxon>
        <taxon>Alveolata</taxon>
        <taxon>Colpodellida</taxon>
        <taxon>Vitrellaceae</taxon>
        <taxon>Vitrella</taxon>
    </lineage>
</organism>
<dbReference type="InterPro" id="IPR036855">
    <property type="entry name" value="Znf_CCCH_sf"/>
</dbReference>
<dbReference type="SUPFAM" id="SSF90229">
    <property type="entry name" value="CCCH zinc finger"/>
    <property type="match status" value="1"/>
</dbReference>